<dbReference type="InterPro" id="IPR021133">
    <property type="entry name" value="HEAT_type_2"/>
</dbReference>
<organism evidence="1 3">
    <name type="scientific">Pyrococcus abyssi (strain GE5 / Orsay)</name>
    <dbReference type="NCBI Taxonomy" id="272844"/>
    <lineage>
        <taxon>Archaea</taxon>
        <taxon>Methanobacteriati</taxon>
        <taxon>Methanobacteriota</taxon>
        <taxon>Thermococci</taxon>
        <taxon>Thermococcales</taxon>
        <taxon>Thermococcaceae</taxon>
        <taxon>Pyrococcus</taxon>
    </lineage>
</organism>
<reference evidence="1" key="1">
    <citation type="submission" date="1999-07" db="EMBL/GenBank/DDBJ databases">
        <authorList>
            <person name="Genoscope"/>
        </authorList>
    </citation>
    <scope>NUCLEOTIDE SEQUENCE</scope>
    <source>
        <strain evidence="1">Orsay</strain>
    </source>
</reference>
<keyword evidence="3" id="KW-1185">Reference proteome</keyword>
<sequence length="454" mass="52172">MSVYDEYLDNLKGWRIRKALEIVREKKEEKLEVIKRALQEKDPLVKKGTLYIIKKLAMKKELSTNEIRELMPSLIRLLDDKDESVVLQTVETINAIINFMDLPEDLSSELSDVLIGIVENKPEPINEYAAEGVATLGAKIIMIARKIFSWIRGILQGKSTKKKVSALRVLREIVTRTKNEKIMEEAFNLALDVLNDEDPVVRSTALKIIEVAIDRREFLSRESLEKASAMLGSSSIGKETKEKIDEILQGREEKKVKTEVSVKDYSVEIIKEMFEREQHMAVLELAKSDYKVLQLVIRIFLSEDLLTKLDALWVISNATSYIKIDDAMKIIPQLEEFLLHYNPWVRSTSAKVLADLALEYSSIMEREISKALELIESNDEKLVIAGIELADALLSRIKNIGFLREVMKRLIRKDRLPREALDFIKKYESYIEELEPEIKRQISIKLVNSLVGEP</sequence>
<dbReference type="KEGG" id="pab:PAB1940"/>
<dbReference type="EMBL" id="HE613800">
    <property type="protein sequence ID" value="CCE70032.1"/>
    <property type="molecule type" value="Genomic_DNA"/>
</dbReference>
<dbReference type="Proteomes" id="UP000000810">
    <property type="component" value="Chromosome"/>
</dbReference>
<evidence type="ECO:0000313" key="2">
    <source>
        <dbReference type="EMBL" id="CCE70032.1"/>
    </source>
</evidence>
<name>Q9V0Z1_PYRAB</name>
<dbReference type="InterPro" id="IPR016024">
    <property type="entry name" value="ARM-type_fold"/>
</dbReference>
<dbReference type="STRING" id="272844.PAB1940"/>
<gene>
    <name evidence="1" type="ordered locus">PAB1940</name>
</gene>
<dbReference type="EMBL" id="AJ248285">
    <property type="protein sequence ID" value="CAB49560.1"/>
    <property type="molecule type" value="Genomic_DNA"/>
</dbReference>
<dbReference type="InterPro" id="IPR011989">
    <property type="entry name" value="ARM-like"/>
</dbReference>
<dbReference type="AlphaFoldDB" id="Q9V0Z1"/>
<protein>
    <recommendedName>
        <fullName evidence="5">HEAT repeat domain-containing protein</fullName>
    </recommendedName>
</protein>
<reference evidence="1 3" key="4">
    <citation type="journal article" date="2003" name="Mol. Microbiol.">
        <title>An integrated analysis of the genome of the hyperthermophilic archaeon Pyrococcus abyssi.</title>
        <authorList>
            <person name="Cohen G."/>
            <person name="Barbe V."/>
            <person name="Flament D."/>
            <person name="Galperin M."/>
            <person name="Heilig R."/>
            <person name="Ripp R."/>
            <person name="Lecompte O."/>
            <person name="Prieur D."/>
            <person name="Poch O."/>
            <person name="Quellerou J."/>
            <person name="Thierry J.C."/>
            <person name="Van der Oost J."/>
            <person name="Weissenbach J."/>
            <person name="Zivanovic Y."/>
            <person name="Forterre P."/>
        </authorList>
    </citation>
    <scope>NUCLEOTIDE SEQUENCE [LARGE SCALE GENOMIC DNA]</scope>
    <source>
        <strain evidence="3">GE5 / Orsay</strain>
        <strain evidence="1">Orsay</strain>
    </source>
</reference>
<dbReference type="HOGENOM" id="CLU_603597_0_0_2"/>
<reference evidence="1" key="3">
    <citation type="journal article" date="2001" name="Genome Res.">
        <title>Genome evolution at the genus level: comparison of three complete genomes of hyperthermophilic archaea.</title>
        <authorList>
            <person name="Lecompte O."/>
            <person name="Ripp R."/>
            <person name="Puzos-Barbe V."/>
            <person name="Duprat S."/>
            <person name="Heilig R."/>
            <person name="Dietrich J."/>
            <person name="Thierry J.C."/>
            <person name="Poch O."/>
        </authorList>
    </citation>
    <scope>NUCLEOTIDE SEQUENCE</scope>
    <source>
        <strain evidence="1">Orsay</strain>
    </source>
</reference>
<evidence type="ECO:0008006" key="5">
    <source>
        <dbReference type="Google" id="ProtNLM"/>
    </source>
</evidence>
<dbReference type="PATRIC" id="fig|272844.11.peg.678"/>
<reference evidence="2 4" key="5">
    <citation type="journal article" date="2012" name="Curr. Microbiol.">
        <title>Re-annotation of two hyperthermophilic archaea Pyrococcus abyssi GE5 and Pyrococcus furiosus DSM 3638.</title>
        <authorList>
            <person name="Gao J."/>
            <person name="Wang J."/>
        </authorList>
    </citation>
    <scope>GENOME REANNOTATION</scope>
    <source>
        <strain evidence="2">GE5</strain>
        <strain evidence="4">GE5 / Orsay</strain>
    </source>
</reference>
<dbReference type="SUPFAM" id="SSF48371">
    <property type="entry name" value="ARM repeat"/>
    <property type="match status" value="1"/>
</dbReference>
<reference evidence="1" key="2">
    <citation type="journal article" date="2000" name="J. Mol. Biol.">
        <title>Archaeal homologs of eukaryotic methylation guide small nucleolar RNAs: lessons from the Pyrococcus genomes.</title>
        <authorList>
            <person name="Gaspin C."/>
            <person name="Cavaille J."/>
            <person name="Erauso G."/>
        </authorList>
    </citation>
    <scope>NUCLEOTIDE SEQUENCE</scope>
    <source>
        <strain evidence="1">Orsay</strain>
    </source>
</reference>
<evidence type="ECO:0000313" key="1">
    <source>
        <dbReference type="EMBL" id="CAB49560.1"/>
    </source>
</evidence>
<dbReference type="PROSITE" id="PS50077">
    <property type="entry name" value="HEAT_REPEAT"/>
    <property type="match status" value="1"/>
</dbReference>
<dbReference type="eggNOG" id="arCOG03814">
    <property type="taxonomic scope" value="Archaea"/>
</dbReference>
<accession>Q9V0Z1</accession>
<dbReference type="Proteomes" id="UP000009139">
    <property type="component" value="Chromosome"/>
</dbReference>
<proteinExistence type="predicted"/>
<evidence type="ECO:0000313" key="3">
    <source>
        <dbReference type="Proteomes" id="UP000000810"/>
    </source>
</evidence>
<dbReference type="OrthoDB" id="85964at2157"/>
<dbReference type="Gene3D" id="1.25.10.10">
    <property type="entry name" value="Leucine-rich Repeat Variant"/>
    <property type="match status" value="2"/>
</dbReference>
<evidence type="ECO:0000313" key="4">
    <source>
        <dbReference type="Proteomes" id="UP000009139"/>
    </source>
</evidence>
<dbReference type="RefSeq" id="WP_010867762.1">
    <property type="nucleotide sequence ID" value="NC_000868.1"/>
</dbReference>
<dbReference type="PIR" id="G75105">
    <property type="entry name" value="G75105"/>
</dbReference>